<proteinExistence type="predicted"/>
<name>A0AAX4ICS3_9PEZI</name>
<dbReference type="AlphaFoldDB" id="A0AAX4ICS3"/>
<dbReference type="GeneID" id="87942707"/>
<evidence type="ECO:0000313" key="3">
    <source>
        <dbReference type="Proteomes" id="UP001322277"/>
    </source>
</evidence>
<evidence type="ECO:0000313" key="2">
    <source>
        <dbReference type="EMBL" id="WQF81190.1"/>
    </source>
</evidence>
<dbReference type="KEGG" id="cdet:87942707"/>
<sequence length="76" mass="8561">MPIPHPPLLWNPGQPRLLLHNLGLDQNPDWNWSGDLLVSTTACTVDGGHTAQHSGRDRSQTRPDQTTDQIRWTKNV</sequence>
<keyword evidence="3" id="KW-1185">Reference proteome</keyword>
<evidence type="ECO:0000256" key="1">
    <source>
        <dbReference type="SAM" id="MobiDB-lite"/>
    </source>
</evidence>
<gene>
    <name evidence="2" type="ORF">CDEST_06204</name>
</gene>
<organism evidence="2 3">
    <name type="scientific">Colletotrichum destructivum</name>
    <dbReference type="NCBI Taxonomy" id="34406"/>
    <lineage>
        <taxon>Eukaryota</taxon>
        <taxon>Fungi</taxon>
        <taxon>Dikarya</taxon>
        <taxon>Ascomycota</taxon>
        <taxon>Pezizomycotina</taxon>
        <taxon>Sordariomycetes</taxon>
        <taxon>Hypocreomycetidae</taxon>
        <taxon>Glomerellales</taxon>
        <taxon>Glomerellaceae</taxon>
        <taxon>Colletotrichum</taxon>
        <taxon>Colletotrichum destructivum species complex</taxon>
    </lineage>
</organism>
<reference evidence="3" key="1">
    <citation type="journal article" date="2023" name="bioRxiv">
        <title>Complete genome of the Medicago anthracnose fungus, Colletotrichum destructivum, reveals a mini-chromosome-like region within a core chromosome.</title>
        <authorList>
            <person name="Lapalu N."/>
            <person name="Simon A."/>
            <person name="Lu A."/>
            <person name="Plaumann P.-L."/>
            <person name="Amselem J."/>
            <person name="Pigne S."/>
            <person name="Auger A."/>
            <person name="Koch C."/>
            <person name="Dallery J.-F."/>
            <person name="O'Connell R.J."/>
        </authorList>
    </citation>
    <scope>NUCLEOTIDE SEQUENCE [LARGE SCALE GENOMIC DNA]</scope>
    <source>
        <strain evidence="3">CBS 520.97</strain>
    </source>
</reference>
<dbReference type="Proteomes" id="UP001322277">
    <property type="component" value="Chromosome 4"/>
</dbReference>
<accession>A0AAX4ICS3</accession>
<feature type="compositionally biased region" description="Polar residues" evidence="1">
    <location>
        <begin position="62"/>
        <end position="76"/>
    </location>
</feature>
<dbReference type="EMBL" id="CP137308">
    <property type="protein sequence ID" value="WQF81190.1"/>
    <property type="molecule type" value="Genomic_DNA"/>
</dbReference>
<protein>
    <submittedName>
        <fullName evidence="2">Uncharacterized protein</fullName>
    </submittedName>
</protein>
<feature type="region of interest" description="Disordered" evidence="1">
    <location>
        <begin position="46"/>
        <end position="76"/>
    </location>
</feature>
<dbReference type="RefSeq" id="XP_062778414.1">
    <property type="nucleotide sequence ID" value="XM_062922363.1"/>
</dbReference>